<keyword evidence="1 7" id="KW-0285">Flavoprotein</keyword>
<dbReference type="Proteomes" id="UP000055702">
    <property type="component" value="Unassembled WGS sequence"/>
</dbReference>
<evidence type="ECO:0000256" key="7">
    <source>
        <dbReference type="HAMAP-Rule" id="MF_00853"/>
    </source>
</evidence>
<reference evidence="9 10" key="1">
    <citation type="submission" date="2016-01" db="EMBL/GenBank/DDBJ databases">
        <title>Draft genome of the antarctic isolate Shewanella frigidimarina Ag06-30.</title>
        <authorList>
            <person name="Parmeciano Di Noto G."/>
            <person name="Vazquez S."/>
            <person name="Mac Cormack W."/>
            <person name="Iriarte A."/>
            <person name="Quiroga C."/>
        </authorList>
    </citation>
    <scope>NUCLEOTIDE SEQUENCE [LARGE SCALE GENOMIC DNA]</scope>
    <source>
        <strain evidence="9 10">Ag06-30</strain>
    </source>
</reference>
<comment type="catalytic activity">
    <reaction evidence="7">
        <text>protoporphyrinogen IX + 3 a quinone = protoporphyrin IX + 3 a quinol</text>
        <dbReference type="Rhea" id="RHEA:65032"/>
        <dbReference type="ChEBI" id="CHEBI:24646"/>
        <dbReference type="ChEBI" id="CHEBI:57306"/>
        <dbReference type="ChEBI" id="CHEBI:57307"/>
        <dbReference type="ChEBI" id="CHEBI:132124"/>
        <dbReference type="EC" id="1.3.5.3"/>
    </reaction>
</comment>
<dbReference type="EMBL" id="LRDC01000036">
    <property type="protein sequence ID" value="KVX00747.1"/>
    <property type="molecule type" value="Genomic_DNA"/>
</dbReference>
<dbReference type="InterPro" id="IPR026816">
    <property type="entry name" value="Flavodoxin_dom"/>
</dbReference>
<evidence type="ECO:0000256" key="2">
    <source>
        <dbReference type="ARBA" id="ARBA00022643"/>
    </source>
</evidence>
<dbReference type="GO" id="GO:0070819">
    <property type="term" value="F:menaquinone-dependent protoporphyrinogen oxidase activity"/>
    <property type="evidence" value="ECO:0007669"/>
    <property type="project" value="UniProtKB-UniRule"/>
</dbReference>
<evidence type="ECO:0000313" key="9">
    <source>
        <dbReference type="EMBL" id="KVX00747.1"/>
    </source>
</evidence>
<dbReference type="Pfam" id="PF12724">
    <property type="entry name" value="Flavodoxin_5"/>
    <property type="match status" value="1"/>
</dbReference>
<dbReference type="GO" id="GO:0010181">
    <property type="term" value="F:FMN binding"/>
    <property type="evidence" value="ECO:0007669"/>
    <property type="project" value="UniProtKB-UniRule"/>
</dbReference>
<evidence type="ECO:0000256" key="6">
    <source>
        <dbReference type="ARBA" id="ARBA00023244"/>
    </source>
</evidence>
<evidence type="ECO:0000259" key="8">
    <source>
        <dbReference type="Pfam" id="PF12724"/>
    </source>
</evidence>
<comment type="similarity">
    <text evidence="7">Belongs to the HemG family.</text>
</comment>
<dbReference type="RefSeq" id="WP_059746759.1">
    <property type="nucleotide sequence ID" value="NZ_LRDC01000036.1"/>
</dbReference>
<comment type="catalytic activity">
    <reaction evidence="7">
        <text>protoporphyrinogen IX + 3 a menaquinone = protoporphyrin IX + 3 a menaquinol</text>
        <dbReference type="Rhea" id="RHEA:27409"/>
        <dbReference type="Rhea" id="RHEA-COMP:9537"/>
        <dbReference type="Rhea" id="RHEA-COMP:9539"/>
        <dbReference type="ChEBI" id="CHEBI:16374"/>
        <dbReference type="ChEBI" id="CHEBI:18151"/>
        <dbReference type="ChEBI" id="CHEBI:57306"/>
        <dbReference type="ChEBI" id="CHEBI:57307"/>
        <dbReference type="EC" id="1.3.5.3"/>
    </reaction>
</comment>
<evidence type="ECO:0000256" key="3">
    <source>
        <dbReference type="ARBA" id="ARBA00022741"/>
    </source>
</evidence>
<comment type="pathway">
    <text evidence="7">Porphyrin-containing compound metabolism; protoporphyrin-IX biosynthesis; protoporphyrin-IX from protoporphyrinogen-IX: step 1/1.</text>
</comment>
<sequence length="173" mass="19803">MSQILLIHSSVHGYTQKICEYLQRQLVEQGELVTVVPLAEAPDLALFDKVYIGASIRHGKHRPALYQFIEDHRAELDSKPSGFFSVSLVARKPNKNTPKTNSYMQQFLSQSPWQPTLLQVFGGNLDYQGYGAMDRNIIRFIMWLTKGPTDPNTKVEFTDWQKVDEFAQQIIEA</sequence>
<accession>A0A106BY36</accession>
<keyword evidence="6 7" id="KW-0627">Porphyrin biosynthesis</keyword>
<dbReference type="GO" id="GO:0004729">
    <property type="term" value="F:oxygen-dependent protoporphyrinogen oxidase activity"/>
    <property type="evidence" value="ECO:0007669"/>
    <property type="project" value="InterPro"/>
</dbReference>
<comment type="cofactor">
    <cofactor evidence="7">
        <name>FMN</name>
        <dbReference type="ChEBI" id="CHEBI:58210"/>
    </cofactor>
    <text evidence="7">Binds 1 FMN non-covalently per subunit.</text>
</comment>
<dbReference type="AlphaFoldDB" id="A0A106BY36"/>
<dbReference type="InterPro" id="IPR044264">
    <property type="entry name" value="HemG"/>
</dbReference>
<organism evidence="9">
    <name type="scientific">Shewanella frigidimarina</name>
    <dbReference type="NCBI Taxonomy" id="56812"/>
    <lineage>
        <taxon>Bacteria</taxon>
        <taxon>Pseudomonadati</taxon>
        <taxon>Pseudomonadota</taxon>
        <taxon>Gammaproteobacteria</taxon>
        <taxon>Alteromonadales</taxon>
        <taxon>Shewanellaceae</taxon>
        <taxon>Shewanella</taxon>
    </lineage>
</organism>
<dbReference type="InterPro" id="IPR029039">
    <property type="entry name" value="Flavoprotein-like_sf"/>
</dbReference>
<keyword evidence="5" id="KW-0472">Membrane</keyword>
<comment type="catalytic activity">
    <reaction evidence="7">
        <text>protoporphyrinogen IX + 3 a ubiquinone = protoporphyrin IX + 3 a ubiquinol</text>
        <dbReference type="Rhea" id="RHEA:63936"/>
        <dbReference type="Rhea" id="RHEA-COMP:9565"/>
        <dbReference type="Rhea" id="RHEA-COMP:9566"/>
        <dbReference type="ChEBI" id="CHEBI:16389"/>
        <dbReference type="ChEBI" id="CHEBI:17976"/>
        <dbReference type="ChEBI" id="CHEBI:57306"/>
        <dbReference type="ChEBI" id="CHEBI:57307"/>
    </reaction>
</comment>
<comment type="caution">
    <text evidence="9">The sequence shown here is derived from an EMBL/GenBank/DDBJ whole genome shotgun (WGS) entry which is preliminary data.</text>
</comment>
<dbReference type="SUPFAM" id="SSF52218">
    <property type="entry name" value="Flavoproteins"/>
    <property type="match status" value="1"/>
</dbReference>
<dbReference type="PANTHER" id="PTHR38030">
    <property type="entry name" value="PROTOPORPHYRINOGEN IX DEHYDROGENASE [MENAQUINONE]"/>
    <property type="match status" value="1"/>
</dbReference>
<name>A0A106BY36_SHEFR</name>
<dbReference type="GO" id="GO:0005886">
    <property type="term" value="C:plasma membrane"/>
    <property type="evidence" value="ECO:0007669"/>
    <property type="project" value="UniProtKB-SubCell"/>
</dbReference>
<proteinExistence type="inferred from homology"/>
<evidence type="ECO:0000256" key="1">
    <source>
        <dbReference type="ARBA" id="ARBA00022630"/>
    </source>
</evidence>
<dbReference type="GO" id="GO:0006782">
    <property type="term" value="P:protoporphyrinogen IX biosynthetic process"/>
    <property type="evidence" value="ECO:0007669"/>
    <property type="project" value="UniProtKB-UniRule"/>
</dbReference>
<evidence type="ECO:0000256" key="5">
    <source>
        <dbReference type="ARBA" id="ARBA00023136"/>
    </source>
</evidence>
<keyword evidence="4 7" id="KW-0560">Oxidoreductase</keyword>
<dbReference type="EC" id="1.3.5.3" evidence="7"/>
<comment type="subcellular location">
    <subcellularLocation>
        <location evidence="7">Cell membrane</location>
        <topology evidence="7">Peripheral membrane protein</topology>
    </subcellularLocation>
</comment>
<keyword evidence="2 7" id="KW-0288">FMN</keyword>
<dbReference type="PANTHER" id="PTHR38030:SF2">
    <property type="entry name" value="PROTOPORPHYRINOGEN IX DEHYDROGENASE [QUINONE]"/>
    <property type="match status" value="1"/>
</dbReference>
<dbReference type="Gene3D" id="3.40.50.360">
    <property type="match status" value="1"/>
</dbReference>
<keyword evidence="7" id="KW-1003">Cell membrane</keyword>
<dbReference type="UniPathway" id="UPA00251">
    <property type="reaction ID" value="UER00324"/>
</dbReference>
<dbReference type="HAMAP" id="MF_00853">
    <property type="entry name" value="HemG"/>
    <property type="match status" value="1"/>
</dbReference>
<feature type="domain" description="Flavodoxin" evidence="8">
    <location>
        <begin position="5"/>
        <end position="151"/>
    </location>
</feature>
<keyword evidence="3 7" id="KW-0547">Nucleotide-binding</keyword>
<dbReference type="InterPro" id="IPR052200">
    <property type="entry name" value="Protoporphyrinogen_IX_DH"/>
</dbReference>
<evidence type="ECO:0000256" key="4">
    <source>
        <dbReference type="ARBA" id="ARBA00023002"/>
    </source>
</evidence>
<gene>
    <name evidence="7" type="primary">hemG</name>
    <name evidence="9" type="ORF">AWJ07_19875</name>
</gene>
<comment type="function">
    <text evidence="7">Catalyzes the 6-electron oxidation of protoporphyrinogen IX to form protoporphyrin IX; under anaerobic conditions uses menaquinone as an electron acceptor, under aerobic conditions uses ubiquinone as an electron acceptor.</text>
</comment>
<protein>
    <recommendedName>
        <fullName evidence="7">Protoporphyrinogen IX dehydrogenase [quinone]</fullName>
        <ecNumber evidence="7">1.3.5.3</ecNumber>
    </recommendedName>
    <alternativeName>
        <fullName evidence="7">Protoporphyrinogen IX dehydrogenase [menaquinone]</fullName>
    </alternativeName>
    <alternativeName>
        <fullName evidence="7">Protoporphyrinogen IX dehydrogenase [ubiquinone]</fullName>
    </alternativeName>
    <alternativeName>
        <fullName evidence="7">Protoporphyrinogen oxidase</fullName>
        <shortName evidence="7">PPO</shortName>
    </alternativeName>
</protein>
<dbReference type="NCBIfam" id="NF008316">
    <property type="entry name" value="PRK11104.1"/>
    <property type="match status" value="1"/>
</dbReference>
<evidence type="ECO:0000313" key="10">
    <source>
        <dbReference type="Proteomes" id="UP000055702"/>
    </source>
</evidence>